<protein>
    <submittedName>
        <fullName evidence="1">Uncharacterized protein</fullName>
    </submittedName>
</protein>
<dbReference type="Proteomes" id="UP001230005">
    <property type="component" value="Unassembled WGS sequence"/>
</dbReference>
<name>A0ABU0A341_9BACI</name>
<sequence>MEDKNLLDYDRFAAANLSPDLLSKVMSLEAELRAETHKDVILIAYEESQHNPT</sequence>
<reference evidence="1 2" key="1">
    <citation type="submission" date="2023-07" db="EMBL/GenBank/DDBJ databases">
        <title>Genomic Encyclopedia of Type Strains, Phase IV (KMG-IV): sequencing the most valuable type-strain genomes for metagenomic binning, comparative biology and taxonomic classification.</title>
        <authorList>
            <person name="Goeker M."/>
        </authorList>
    </citation>
    <scope>NUCLEOTIDE SEQUENCE [LARGE SCALE GENOMIC DNA]</scope>
    <source>
        <strain evidence="1 2">DSM 9768</strain>
    </source>
</reference>
<accession>A0ABU0A341</accession>
<proteinExistence type="predicted"/>
<dbReference type="EMBL" id="JAUSUG010000037">
    <property type="protein sequence ID" value="MDQ0257908.1"/>
    <property type="molecule type" value="Genomic_DNA"/>
</dbReference>
<evidence type="ECO:0000313" key="1">
    <source>
        <dbReference type="EMBL" id="MDQ0257908.1"/>
    </source>
</evidence>
<gene>
    <name evidence="1" type="ORF">J2S74_005371</name>
</gene>
<evidence type="ECO:0000313" key="2">
    <source>
        <dbReference type="Proteomes" id="UP001230005"/>
    </source>
</evidence>
<keyword evidence="2" id="KW-1185">Reference proteome</keyword>
<dbReference type="RefSeq" id="WP_307332384.1">
    <property type="nucleotide sequence ID" value="NZ_JAUSUG010000037.1"/>
</dbReference>
<organism evidence="1 2">
    <name type="scientific">Evansella vedderi</name>
    <dbReference type="NCBI Taxonomy" id="38282"/>
    <lineage>
        <taxon>Bacteria</taxon>
        <taxon>Bacillati</taxon>
        <taxon>Bacillota</taxon>
        <taxon>Bacilli</taxon>
        <taxon>Bacillales</taxon>
        <taxon>Bacillaceae</taxon>
        <taxon>Evansella</taxon>
    </lineage>
</organism>
<comment type="caution">
    <text evidence="1">The sequence shown here is derived from an EMBL/GenBank/DDBJ whole genome shotgun (WGS) entry which is preliminary data.</text>
</comment>